<dbReference type="PANTHER" id="PTHR19343">
    <property type="entry name" value="T CELL RECEPTOR ALPHA VARIABLE 1-2"/>
    <property type="match status" value="1"/>
</dbReference>
<dbReference type="AlphaFoldDB" id="A0A093PER5"/>
<dbReference type="GO" id="GO:0042101">
    <property type="term" value="C:T cell receptor complex"/>
    <property type="evidence" value="ECO:0007669"/>
    <property type="project" value="UniProtKB-KW"/>
</dbReference>
<keyword evidence="5" id="KW-0393">Immunoglobulin domain</keyword>
<dbReference type="SUPFAM" id="SSF48726">
    <property type="entry name" value="Immunoglobulin"/>
    <property type="match status" value="1"/>
</dbReference>
<dbReference type="OrthoDB" id="9631130at2759"/>
<dbReference type="InterPro" id="IPR051006">
    <property type="entry name" value="TCR_variable_domain"/>
</dbReference>
<evidence type="ECO:0000256" key="3">
    <source>
        <dbReference type="ARBA" id="ARBA00023130"/>
    </source>
</evidence>
<keyword evidence="4" id="KW-0675">Receptor</keyword>
<dbReference type="Proteomes" id="UP000053258">
    <property type="component" value="Unassembled WGS sequence"/>
</dbReference>
<evidence type="ECO:0000256" key="2">
    <source>
        <dbReference type="ARBA" id="ARBA00022859"/>
    </source>
</evidence>
<keyword evidence="2" id="KW-0391">Immunity</keyword>
<keyword evidence="6" id="KW-1279">T cell receptor</keyword>
<evidence type="ECO:0000256" key="5">
    <source>
        <dbReference type="ARBA" id="ARBA00023319"/>
    </source>
</evidence>
<feature type="non-terminal residue" evidence="9">
    <location>
        <position position="105"/>
    </location>
</feature>
<feature type="region of interest" description="Disordered" evidence="7">
    <location>
        <begin position="65"/>
        <end position="84"/>
    </location>
</feature>
<evidence type="ECO:0000313" key="9">
    <source>
        <dbReference type="EMBL" id="KFW74931.1"/>
    </source>
</evidence>
<dbReference type="PROSITE" id="PS50835">
    <property type="entry name" value="IG_LIKE"/>
    <property type="match status" value="1"/>
</dbReference>
<name>A0A093PER5_9PASS</name>
<feature type="non-terminal residue" evidence="9">
    <location>
        <position position="1"/>
    </location>
</feature>
<evidence type="ECO:0000256" key="6">
    <source>
        <dbReference type="ARBA" id="ARBA00043266"/>
    </source>
</evidence>
<sequence>NLILLFSPAVAAGRARVQQEPLVETTEGTEINSNCSHPDIQSKELIYWYSQLPGRGPELLVSIHKGSKDPPDKAGQVSVSPDRRRNSLCLSRSHVGDAVMYSCAL</sequence>
<dbReference type="PANTHER" id="PTHR19343:SF13">
    <property type="entry name" value="T CELL RECEPTOR ALPHA VARIABLE 21"/>
    <property type="match status" value="1"/>
</dbReference>
<protein>
    <recommendedName>
        <fullName evidence="8">Ig-like domain-containing protein</fullName>
    </recommendedName>
</protein>
<dbReference type="GO" id="GO:0002250">
    <property type="term" value="P:adaptive immune response"/>
    <property type="evidence" value="ECO:0007669"/>
    <property type="project" value="UniProtKB-KW"/>
</dbReference>
<feature type="domain" description="Ig-like" evidence="8">
    <location>
        <begin position="8"/>
        <end position="105"/>
    </location>
</feature>
<keyword evidence="3" id="KW-1064">Adaptive immunity</keyword>
<keyword evidence="10" id="KW-1185">Reference proteome</keyword>
<gene>
    <name evidence="9" type="ORF">N305_07064</name>
</gene>
<evidence type="ECO:0000259" key="8">
    <source>
        <dbReference type="PROSITE" id="PS50835"/>
    </source>
</evidence>
<accession>A0A093PER5</accession>
<evidence type="ECO:0000256" key="4">
    <source>
        <dbReference type="ARBA" id="ARBA00023170"/>
    </source>
</evidence>
<dbReference type="EMBL" id="KL668962">
    <property type="protein sequence ID" value="KFW74931.1"/>
    <property type="molecule type" value="Genomic_DNA"/>
</dbReference>
<dbReference type="STRING" id="328815.ENSMVIP00005026996"/>
<proteinExistence type="predicted"/>
<keyword evidence="1" id="KW-0732">Signal</keyword>
<reference evidence="9 10" key="1">
    <citation type="submission" date="2014-06" db="EMBL/GenBank/DDBJ databases">
        <title>Genome evolution of avian class.</title>
        <authorList>
            <person name="Zhang G."/>
            <person name="Li C."/>
        </authorList>
    </citation>
    <scope>NUCLEOTIDE SEQUENCE [LARGE SCALE GENOMIC DNA]</scope>
    <source>
        <strain evidence="9">BGI_N305</strain>
    </source>
</reference>
<dbReference type="InterPro" id="IPR007110">
    <property type="entry name" value="Ig-like_dom"/>
</dbReference>
<evidence type="ECO:0000256" key="1">
    <source>
        <dbReference type="ARBA" id="ARBA00022729"/>
    </source>
</evidence>
<dbReference type="InterPro" id="IPR036179">
    <property type="entry name" value="Ig-like_dom_sf"/>
</dbReference>
<organism evidence="9 10">
    <name type="scientific">Manacus vitellinus</name>
    <name type="common">golden-collared manakin</name>
    <dbReference type="NCBI Taxonomy" id="328815"/>
    <lineage>
        <taxon>Eukaryota</taxon>
        <taxon>Metazoa</taxon>
        <taxon>Chordata</taxon>
        <taxon>Craniata</taxon>
        <taxon>Vertebrata</taxon>
        <taxon>Euteleostomi</taxon>
        <taxon>Archelosauria</taxon>
        <taxon>Archosauria</taxon>
        <taxon>Dinosauria</taxon>
        <taxon>Saurischia</taxon>
        <taxon>Theropoda</taxon>
        <taxon>Coelurosauria</taxon>
        <taxon>Aves</taxon>
        <taxon>Neognathae</taxon>
        <taxon>Neoaves</taxon>
        <taxon>Telluraves</taxon>
        <taxon>Australaves</taxon>
        <taxon>Passeriformes</taxon>
        <taxon>Pipridae</taxon>
        <taxon>Manacus</taxon>
    </lineage>
</organism>
<dbReference type="Gene3D" id="2.60.40.10">
    <property type="entry name" value="Immunoglobulins"/>
    <property type="match status" value="1"/>
</dbReference>
<dbReference type="GO" id="GO:0042605">
    <property type="term" value="F:peptide antigen binding"/>
    <property type="evidence" value="ECO:0007669"/>
    <property type="project" value="TreeGrafter"/>
</dbReference>
<dbReference type="InterPro" id="IPR013783">
    <property type="entry name" value="Ig-like_fold"/>
</dbReference>
<evidence type="ECO:0000256" key="7">
    <source>
        <dbReference type="SAM" id="MobiDB-lite"/>
    </source>
</evidence>
<evidence type="ECO:0000313" key="10">
    <source>
        <dbReference type="Proteomes" id="UP000053258"/>
    </source>
</evidence>